<organism evidence="3 4">
    <name type="scientific">Boothiomyces macroporosus</name>
    <dbReference type="NCBI Taxonomy" id="261099"/>
    <lineage>
        <taxon>Eukaryota</taxon>
        <taxon>Fungi</taxon>
        <taxon>Fungi incertae sedis</taxon>
        <taxon>Chytridiomycota</taxon>
        <taxon>Chytridiomycota incertae sedis</taxon>
        <taxon>Chytridiomycetes</taxon>
        <taxon>Rhizophydiales</taxon>
        <taxon>Terramycetaceae</taxon>
        <taxon>Boothiomyces</taxon>
    </lineage>
</organism>
<dbReference type="Pfam" id="PF08590">
    <property type="entry name" value="DUF1771"/>
    <property type="match status" value="1"/>
</dbReference>
<gene>
    <name evidence="3" type="ORF">HK103_006148</name>
</gene>
<evidence type="ECO:0000259" key="2">
    <source>
        <dbReference type="PROSITE" id="PS50828"/>
    </source>
</evidence>
<feature type="region of interest" description="Disordered" evidence="1">
    <location>
        <begin position="26"/>
        <end position="84"/>
    </location>
</feature>
<keyword evidence="4" id="KW-1185">Reference proteome</keyword>
<dbReference type="InterPro" id="IPR002625">
    <property type="entry name" value="Smr_dom"/>
</dbReference>
<dbReference type="SUPFAM" id="SSF160443">
    <property type="entry name" value="SMR domain-like"/>
    <property type="match status" value="1"/>
</dbReference>
<feature type="domain" description="Smr" evidence="2">
    <location>
        <begin position="164"/>
        <end position="240"/>
    </location>
</feature>
<dbReference type="AlphaFoldDB" id="A0AAD5UI09"/>
<dbReference type="InterPro" id="IPR013899">
    <property type="entry name" value="DUF1771"/>
</dbReference>
<dbReference type="SMART" id="SM00463">
    <property type="entry name" value="SMR"/>
    <property type="match status" value="1"/>
</dbReference>
<name>A0AAD5UI09_9FUNG</name>
<comment type="caution">
    <text evidence="3">The sequence shown here is derived from an EMBL/GenBank/DDBJ whole genome shotgun (WGS) entry which is preliminary data.</text>
</comment>
<evidence type="ECO:0000313" key="4">
    <source>
        <dbReference type="Proteomes" id="UP001210925"/>
    </source>
</evidence>
<reference evidence="3" key="1">
    <citation type="submission" date="2020-05" db="EMBL/GenBank/DDBJ databases">
        <title>Phylogenomic resolution of chytrid fungi.</title>
        <authorList>
            <person name="Stajich J.E."/>
            <person name="Amses K."/>
            <person name="Simmons R."/>
            <person name="Seto K."/>
            <person name="Myers J."/>
            <person name="Bonds A."/>
            <person name="Quandt C.A."/>
            <person name="Barry K."/>
            <person name="Liu P."/>
            <person name="Grigoriev I."/>
            <person name="Longcore J.E."/>
            <person name="James T.Y."/>
        </authorList>
    </citation>
    <scope>NUCLEOTIDE SEQUENCE</scope>
    <source>
        <strain evidence="3">PLAUS21</strain>
    </source>
</reference>
<dbReference type="Proteomes" id="UP001210925">
    <property type="component" value="Unassembled WGS sequence"/>
</dbReference>
<dbReference type="Gene3D" id="3.30.1370.110">
    <property type="match status" value="1"/>
</dbReference>
<dbReference type="PANTHER" id="PTHR47417:SF1">
    <property type="entry name" value="SMR DOMAIN-CONTAINING PROTEIN YPL199C"/>
    <property type="match status" value="1"/>
</dbReference>
<dbReference type="PROSITE" id="PS50828">
    <property type="entry name" value="SMR"/>
    <property type="match status" value="1"/>
</dbReference>
<dbReference type="SMART" id="SM01162">
    <property type="entry name" value="DUF1771"/>
    <property type="match status" value="1"/>
</dbReference>
<dbReference type="PANTHER" id="PTHR47417">
    <property type="entry name" value="SMR DOMAIN-CONTAINING PROTEIN YPL199C"/>
    <property type="match status" value="1"/>
</dbReference>
<dbReference type="InterPro" id="IPR053020">
    <property type="entry name" value="Smr_domain_protein"/>
</dbReference>
<sequence>MSKEENGSGCCVMLLKLVEAFLNSNNKEEPAQPSVVAVNTEQAPTNQMHTEIPLTQKPPANLPTVQKPHATDSPKPTKPQGHHVDDETIVAKAEELRAKAKTLAAERGELYEKSQRAWNSNEKDKAKEYSDLAKEKGALMEKANREASDLFFKAKNGGRPFTEIDLHGQFVNEAIRITDAKINECKEKGVNELTIIVGKGLHSIDGVAKIKPAIIELLNKHNINAKVGEPNPGCITIQLDKPRSRAVGDQQDIVNQCPIQ</sequence>
<accession>A0AAD5UI09</accession>
<dbReference type="InterPro" id="IPR036063">
    <property type="entry name" value="Smr_dom_sf"/>
</dbReference>
<evidence type="ECO:0000256" key="1">
    <source>
        <dbReference type="SAM" id="MobiDB-lite"/>
    </source>
</evidence>
<dbReference type="EMBL" id="JADGKB010000063">
    <property type="protein sequence ID" value="KAJ3255623.1"/>
    <property type="molecule type" value="Genomic_DNA"/>
</dbReference>
<dbReference type="Pfam" id="PF01713">
    <property type="entry name" value="Smr"/>
    <property type="match status" value="1"/>
</dbReference>
<protein>
    <recommendedName>
        <fullName evidence="2">Smr domain-containing protein</fullName>
    </recommendedName>
</protein>
<feature type="compositionally biased region" description="Polar residues" evidence="1">
    <location>
        <begin position="37"/>
        <end position="49"/>
    </location>
</feature>
<evidence type="ECO:0000313" key="3">
    <source>
        <dbReference type="EMBL" id="KAJ3255623.1"/>
    </source>
</evidence>
<proteinExistence type="predicted"/>